<dbReference type="SUPFAM" id="SSF50249">
    <property type="entry name" value="Nucleic acid-binding proteins"/>
    <property type="match status" value="1"/>
</dbReference>
<dbReference type="PROSITE" id="PS50935">
    <property type="entry name" value="SSB"/>
    <property type="match status" value="1"/>
</dbReference>
<dbReference type="AlphaFoldDB" id="A0A926D3E7"/>
<dbReference type="InterPro" id="IPR000424">
    <property type="entry name" value="Primosome_PriB/ssb"/>
</dbReference>
<reference evidence="3" key="1">
    <citation type="submission" date="2020-08" db="EMBL/GenBank/DDBJ databases">
        <title>Genome public.</title>
        <authorList>
            <person name="Liu C."/>
            <person name="Sun Q."/>
        </authorList>
    </citation>
    <scope>NUCLEOTIDE SEQUENCE</scope>
    <source>
        <strain evidence="3">NSJ-53</strain>
    </source>
</reference>
<dbReference type="Gene3D" id="2.40.50.140">
    <property type="entry name" value="Nucleic acid-binding proteins"/>
    <property type="match status" value="2"/>
</dbReference>
<dbReference type="Pfam" id="PF00436">
    <property type="entry name" value="SSB"/>
    <property type="match status" value="1"/>
</dbReference>
<accession>A0A926D3E7</accession>
<dbReference type="NCBIfam" id="NF004476">
    <property type="entry name" value="PRK05813.1"/>
    <property type="match status" value="1"/>
</dbReference>
<evidence type="ECO:0000256" key="1">
    <source>
        <dbReference type="ARBA" id="ARBA00023125"/>
    </source>
</evidence>
<gene>
    <name evidence="3" type="ORF">H8696_02710</name>
</gene>
<proteinExistence type="predicted"/>
<evidence type="ECO:0000313" key="3">
    <source>
        <dbReference type="EMBL" id="MBC8530754.1"/>
    </source>
</evidence>
<evidence type="ECO:0000256" key="2">
    <source>
        <dbReference type="PROSITE-ProRule" id="PRU00252"/>
    </source>
</evidence>
<keyword evidence="1 2" id="KW-0238">DNA-binding</keyword>
<keyword evidence="4" id="KW-1185">Reference proteome</keyword>
<organism evidence="3 4">
    <name type="scientific">Gehongia tenuis</name>
    <dbReference type="NCBI Taxonomy" id="2763655"/>
    <lineage>
        <taxon>Bacteria</taxon>
        <taxon>Bacillati</taxon>
        <taxon>Bacillota</taxon>
        <taxon>Clostridia</taxon>
        <taxon>Christensenellales</taxon>
        <taxon>Christensenellaceae</taxon>
        <taxon>Gehongia</taxon>
    </lineage>
</organism>
<protein>
    <submittedName>
        <fullName evidence="3">Single-stranded DNA-binding protein</fullName>
    </submittedName>
</protein>
<dbReference type="Proteomes" id="UP000623172">
    <property type="component" value="Unassembled WGS sequence"/>
</dbReference>
<dbReference type="GO" id="GO:0003697">
    <property type="term" value="F:single-stranded DNA binding"/>
    <property type="evidence" value="ECO:0007669"/>
    <property type="project" value="InterPro"/>
</dbReference>
<evidence type="ECO:0000313" key="4">
    <source>
        <dbReference type="Proteomes" id="UP000623172"/>
    </source>
</evidence>
<dbReference type="EMBL" id="JACRSR010000001">
    <property type="protein sequence ID" value="MBC8530754.1"/>
    <property type="molecule type" value="Genomic_DNA"/>
</dbReference>
<dbReference type="InterPro" id="IPR012340">
    <property type="entry name" value="NA-bd_OB-fold"/>
</dbReference>
<name>A0A926D3E7_9FIRM</name>
<comment type="caution">
    <text evidence="3">The sequence shown here is derived from an EMBL/GenBank/DDBJ whole genome shotgun (WGS) entry which is preliminary data.</text>
</comment>
<sequence length="203" mass="22899">MYERNSIVLQGTLVETPAFSHRVYGEGFYELRMEVPRLSGQVDLLPLTVSERMMEGVDLSPGREMGVSGQVRSYNKILKGVSRLIITVFVRDFLEPGGTAVNQVELTGTLCKPPVYRMTPLNREISDLLLAVNRLGNKSDYIPSIAWGRNARFAGGLKVGEHIHLEGRLQSRVYQKVLEDRVVERTAYEVSVSYLQLLEENEL</sequence>
<dbReference type="RefSeq" id="WP_249314724.1">
    <property type="nucleotide sequence ID" value="NZ_JACRSR010000001.1"/>
</dbReference>